<gene>
    <name evidence="2" type="ORF">U9M48_005209</name>
</gene>
<proteinExistence type="predicted"/>
<reference evidence="2 3" key="1">
    <citation type="submission" date="2024-02" db="EMBL/GenBank/DDBJ databases">
        <title>High-quality chromosome-scale genome assembly of Pensacola bahiagrass (Paspalum notatum Flugge var. saurae).</title>
        <authorList>
            <person name="Vega J.M."/>
            <person name="Podio M."/>
            <person name="Orjuela J."/>
            <person name="Siena L.A."/>
            <person name="Pessino S.C."/>
            <person name="Combes M.C."/>
            <person name="Mariac C."/>
            <person name="Albertini E."/>
            <person name="Pupilli F."/>
            <person name="Ortiz J.P.A."/>
            <person name="Leblanc O."/>
        </authorList>
    </citation>
    <scope>NUCLEOTIDE SEQUENCE [LARGE SCALE GENOMIC DNA]</scope>
    <source>
        <strain evidence="2">R1</strain>
        <tissue evidence="2">Leaf</tissue>
    </source>
</reference>
<feature type="region of interest" description="Disordered" evidence="1">
    <location>
        <begin position="1"/>
        <end position="37"/>
    </location>
</feature>
<name>A0AAQ3PWE1_PASNO</name>
<dbReference type="AlphaFoldDB" id="A0AAQ3PWE1"/>
<evidence type="ECO:0000256" key="1">
    <source>
        <dbReference type="SAM" id="MobiDB-lite"/>
    </source>
</evidence>
<dbReference type="Proteomes" id="UP001341281">
    <property type="component" value="Chromosome 01"/>
</dbReference>
<organism evidence="2 3">
    <name type="scientific">Paspalum notatum var. saurae</name>
    <dbReference type="NCBI Taxonomy" id="547442"/>
    <lineage>
        <taxon>Eukaryota</taxon>
        <taxon>Viridiplantae</taxon>
        <taxon>Streptophyta</taxon>
        <taxon>Embryophyta</taxon>
        <taxon>Tracheophyta</taxon>
        <taxon>Spermatophyta</taxon>
        <taxon>Magnoliopsida</taxon>
        <taxon>Liliopsida</taxon>
        <taxon>Poales</taxon>
        <taxon>Poaceae</taxon>
        <taxon>PACMAD clade</taxon>
        <taxon>Panicoideae</taxon>
        <taxon>Andropogonodae</taxon>
        <taxon>Paspaleae</taxon>
        <taxon>Paspalinae</taxon>
        <taxon>Paspalum</taxon>
    </lineage>
</organism>
<keyword evidence="3" id="KW-1185">Reference proteome</keyword>
<evidence type="ECO:0000313" key="3">
    <source>
        <dbReference type="Proteomes" id="UP001341281"/>
    </source>
</evidence>
<evidence type="ECO:0000313" key="2">
    <source>
        <dbReference type="EMBL" id="WVZ54411.1"/>
    </source>
</evidence>
<feature type="compositionally biased region" description="Low complexity" evidence="1">
    <location>
        <begin position="1"/>
        <end position="12"/>
    </location>
</feature>
<accession>A0AAQ3PWE1</accession>
<protein>
    <submittedName>
        <fullName evidence="2">Uncharacterized protein</fullName>
    </submittedName>
</protein>
<dbReference type="EMBL" id="CP144745">
    <property type="protein sequence ID" value="WVZ54411.1"/>
    <property type="molecule type" value="Genomic_DNA"/>
</dbReference>
<sequence>MEAAAAGLDSAASPTRSEPGKLDSPSPAEGGGSENGAATKLQKVYRASLATLRSRLCALVFVVVGLHDRCALCHALLAG</sequence>